<dbReference type="GO" id="GO:0006400">
    <property type="term" value="P:tRNA modification"/>
    <property type="evidence" value="ECO:0007669"/>
    <property type="project" value="TreeGrafter"/>
</dbReference>
<evidence type="ECO:0000259" key="5">
    <source>
        <dbReference type="Pfam" id="PF16198"/>
    </source>
</evidence>
<dbReference type="InterPro" id="IPR002501">
    <property type="entry name" value="PsdUridine_synth_N"/>
</dbReference>
<dbReference type="Pfam" id="PF16198">
    <property type="entry name" value="TruB_C_2"/>
    <property type="match status" value="1"/>
</dbReference>
<sequence>MANGILIVDKAPDWTSHDVVAKLRGLLKERRIGHGGTLDPIATGVLPVFVGRATRAVEFAAGADKEYIATLRLGLVTDTQDITGKVLEERPVEVTSERLETVLSAFRGALVQVPPMYSAIKQNGKKLYELARAGKEVERAPRPVTIHRLLILEQKNLVEYRLLVVCSKGTYVRTLCHDIGAALGCGGVMADLRRTRVGSFRLEQAITVEQLSAVEHLETLLLPTDSCFAQYPALTVEGKDLTRIRNGGAVLCLAAPGHYRVYDPSGAFLMLGRAEAGQLLTVKSFFEV</sequence>
<comment type="caution">
    <text evidence="6">The sequence shown here is derived from an EMBL/GenBank/DDBJ whole genome shotgun (WGS) entry which is preliminary data.</text>
</comment>
<dbReference type="CDD" id="cd02573">
    <property type="entry name" value="PseudoU_synth_EcTruB"/>
    <property type="match status" value="1"/>
</dbReference>
<keyword evidence="2" id="KW-0819">tRNA processing</keyword>
<evidence type="ECO:0000259" key="4">
    <source>
        <dbReference type="Pfam" id="PF01509"/>
    </source>
</evidence>
<dbReference type="GO" id="GO:1990481">
    <property type="term" value="P:mRNA pseudouridine synthesis"/>
    <property type="evidence" value="ECO:0007669"/>
    <property type="project" value="TreeGrafter"/>
</dbReference>
<dbReference type="HAMAP" id="MF_01080">
    <property type="entry name" value="TruB_bact"/>
    <property type="match status" value="1"/>
</dbReference>
<dbReference type="EC" id="5.4.99.25" evidence="1"/>
<reference evidence="6" key="1">
    <citation type="submission" date="2019-08" db="EMBL/GenBank/DDBJ databases">
        <authorList>
            <person name="Kucharzyk K."/>
            <person name="Murdoch R.W."/>
            <person name="Higgins S."/>
            <person name="Loffler F."/>
        </authorList>
    </citation>
    <scope>NUCLEOTIDE SEQUENCE</scope>
</reference>
<feature type="domain" description="Pseudouridine synthase II N-terminal" evidence="4">
    <location>
        <begin position="25"/>
        <end position="172"/>
    </location>
</feature>
<evidence type="ECO:0000256" key="3">
    <source>
        <dbReference type="ARBA" id="ARBA00023235"/>
    </source>
</evidence>
<keyword evidence="3 6" id="KW-0413">Isomerase</keyword>
<dbReference type="GO" id="GO:0160148">
    <property type="term" value="F:tRNA pseudouridine(55) synthase activity"/>
    <property type="evidence" value="ECO:0007669"/>
    <property type="project" value="UniProtKB-EC"/>
</dbReference>
<dbReference type="AlphaFoldDB" id="A0A645EVC3"/>
<organism evidence="6">
    <name type="scientific">bioreactor metagenome</name>
    <dbReference type="NCBI Taxonomy" id="1076179"/>
    <lineage>
        <taxon>unclassified sequences</taxon>
        <taxon>metagenomes</taxon>
        <taxon>ecological metagenomes</taxon>
    </lineage>
</organism>
<dbReference type="NCBIfam" id="TIGR00431">
    <property type="entry name" value="TruB"/>
    <property type="match status" value="1"/>
</dbReference>
<dbReference type="Gene3D" id="3.30.2350.10">
    <property type="entry name" value="Pseudouridine synthase"/>
    <property type="match status" value="1"/>
</dbReference>
<dbReference type="InterPro" id="IPR020103">
    <property type="entry name" value="PsdUridine_synth_cat_dom_sf"/>
</dbReference>
<protein>
    <recommendedName>
        <fullName evidence="1">tRNA pseudouridine(55) synthase</fullName>
        <ecNumber evidence="1">5.4.99.25</ecNumber>
    </recommendedName>
</protein>
<name>A0A645EVC3_9ZZZZ</name>
<accession>A0A645EVC3</accession>
<evidence type="ECO:0000256" key="1">
    <source>
        <dbReference type="ARBA" id="ARBA00012787"/>
    </source>
</evidence>
<dbReference type="InterPro" id="IPR014780">
    <property type="entry name" value="tRNA_psdUridine_synth_TruB"/>
</dbReference>
<dbReference type="PANTHER" id="PTHR13767:SF2">
    <property type="entry name" value="PSEUDOURIDYLATE SYNTHASE TRUB1"/>
    <property type="match status" value="1"/>
</dbReference>
<feature type="domain" description="tRNA pseudouridylate synthase B C-terminal" evidence="5">
    <location>
        <begin position="173"/>
        <end position="228"/>
    </location>
</feature>
<dbReference type="PANTHER" id="PTHR13767">
    <property type="entry name" value="TRNA-PSEUDOURIDINE SYNTHASE"/>
    <property type="match status" value="1"/>
</dbReference>
<proteinExistence type="inferred from homology"/>
<evidence type="ECO:0000313" key="6">
    <source>
        <dbReference type="EMBL" id="MPN05400.1"/>
    </source>
</evidence>
<dbReference type="GO" id="GO:0003723">
    <property type="term" value="F:RNA binding"/>
    <property type="evidence" value="ECO:0007669"/>
    <property type="project" value="InterPro"/>
</dbReference>
<evidence type="ECO:0000256" key="2">
    <source>
        <dbReference type="ARBA" id="ARBA00022694"/>
    </source>
</evidence>
<dbReference type="SUPFAM" id="SSF55120">
    <property type="entry name" value="Pseudouridine synthase"/>
    <property type="match status" value="1"/>
</dbReference>
<dbReference type="Pfam" id="PF01509">
    <property type="entry name" value="TruB_N"/>
    <property type="match status" value="1"/>
</dbReference>
<dbReference type="InterPro" id="IPR032819">
    <property type="entry name" value="TruB_C"/>
</dbReference>
<gene>
    <name evidence="6" type="primary">truB_41</name>
    <name evidence="6" type="ORF">SDC9_152650</name>
</gene>
<dbReference type="EMBL" id="VSSQ01051312">
    <property type="protein sequence ID" value="MPN05400.1"/>
    <property type="molecule type" value="Genomic_DNA"/>
</dbReference>